<name>A0A3S4LSS9_SALET</name>
<dbReference type="EMBL" id="LR134190">
    <property type="protein sequence ID" value="VEB52284.1"/>
    <property type="molecule type" value="Genomic_DNA"/>
</dbReference>
<evidence type="ECO:0000259" key="1">
    <source>
        <dbReference type="Pfam" id="PF04002"/>
    </source>
</evidence>
<gene>
    <name evidence="2" type="primary">radC_2</name>
    <name evidence="2" type="ORF">NCTC6754_02036</name>
</gene>
<dbReference type="InterPro" id="IPR025657">
    <property type="entry name" value="RadC_JAB"/>
</dbReference>
<reference evidence="2 3" key="1">
    <citation type="submission" date="2018-12" db="EMBL/GenBank/DDBJ databases">
        <authorList>
            <consortium name="Pathogen Informatics"/>
        </authorList>
    </citation>
    <scope>NUCLEOTIDE SEQUENCE [LARGE SCALE GENOMIC DNA]</scope>
    <source>
        <strain evidence="2 3">NCTC6754</strain>
    </source>
</reference>
<dbReference type="Pfam" id="PF04002">
    <property type="entry name" value="RadC"/>
    <property type="match status" value="1"/>
</dbReference>
<dbReference type="Proteomes" id="UP000269208">
    <property type="component" value="Chromosome"/>
</dbReference>
<organism evidence="2 3">
    <name type="scientific">Salmonella enterica I</name>
    <dbReference type="NCBI Taxonomy" id="59201"/>
    <lineage>
        <taxon>Bacteria</taxon>
        <taxon>Pseudomonadati</taxon>
        <taxon>Pseudomonadota</taxon>
        <taxon>Gammaproteobacteria</taxon>
        <taxon>Enterobacterales</taxon>
        <taxon>Enterobacteriaceae</taxon>
        <taxon>Salmonella</taxon>
    </lineage>
</organism>
<accession>A0A3S4LSS9</accession>
<evidence type="ECO:0000313" key="2">
    <source>
        <dbReference type="EMBL" id="VEB52284.1"/>
    </source>
</evidence>
<dbReference type="AlphaFoldDB" id="A0A3S4LSS9"/>
<protein>
    <submittedName>
        <fullName evidence="2">DNA repair protein</fullName>
    </submittedName>
</protein>
<proteinExistence type="predicted"/>
<feature type="domain" description="RadC-like JAB" evidence="1">
    <location>
        <begin position="1"/>
        <end position="23"/>
    </location>
</feature>
<sequence>MDIRVLDHLIIGRGEYVSFAETRLDFKILCAIHRDLCLFGT</sequence>
<evidence type="ECO:0000313" key="3">
    <source>
        <dbReference type="Proteomes" id="UP000269208"/>
    </source>
</evidence>
<dbReference type="Gene3D" id="3.40.140.10">
    <property type="entry name" value="Cytidine Deaminase, domain 2"/>
    <property type="match status" value="1"/>
</dbReference>